<evidence type="ECO:0000256" key="1">
    <source>
        <dbReference type="SAM" id="Phobius"/>
    </source>
</evidence>
<evidence type="ECO:0000313" key="3">
    <source>
        <dbReference type="Proteomes" id="UP000299102"/>
    </source>
</evidence>
<proteinExistence type="predicted"/>
<keyword evidence="3" id="KW-1185">Reference proteome</keyword>
<protein>
    <submittedName>
        <fullName evidence="2">Uncharacterized protein</fullName>
    </submittedName>
</protein>
<feature type="transmembrane region" description="Helical" evidence="1">
    <location>
        <begin position="20"/>
        <end position="40"/>
    </location>
</feature>
<dbReference type="EMBL" id="BGZK01001029">
    <property type="protein sequence ID" value="GBP69066.1"/>
    <property type="molecule type" value="Genomic_DNA"/>
</dbReference>
<keyword evidence="1" id="KW-1133">Transmembrane helix</keyword>
<comment type="caution">
    <text evidence="2">The sequence shown here is derived from an EMBL/GenBank/DDBJ whole genome shotgun (WGS) entry which is preliminary data.</text>
</comment>
<keyword evidence="1" id="KW-0472">Membrane</keyword>
<accession>A0A4C1XZK3</accession>
<keyword evidence="1" id="KW-0812">Transmembrane</keyword>
<gene>
    <name evidence="2" type="ORF">EVAR_51999_1</name>
</gene>
<dbReference type="AlphaFoldDB" id="A0A4C1XZK3"/>
<reference evidence="2 3" key="1">
    <citation type="journal article" date="2019" name="Commun. Biol.">
        <title>The bagworm genome reveals a unique fibroin gene that provides high tensile strength.</title>
        <authorList>
            <person name="Kono N."/>
            <person name="Nakamura H."/>
            <person name="Ohtoshi R."/>
            <person name="Tomita M."/>
            <person name="Numata K."/>
            <person name="Arakawa K."/>
        </authorList>
    </citation>
    <scope>NUCLEOTIDE SEQUENCE [LARGE SCALE GENOMIC DNA]</scope>
</reference>
<dbReference type="Proteomes" id="UP000299102">
    <property type="component" value="Unassembled WGS sequence"/>
</dbReference>
<sequence length="131" mass="13665">MALGSNLGGTPLPIFNAPAYLIACAGPAIPALCTVVAGAARVMVLANSNLYLATSSYASAKRHVGHDYQHFLAPNRDISDINFNQLAVVACSYCVIAAIPLFARSVSCVLVATKEVYFLASAFPSLSKDTA</sequence>
<evidence type="ECO:0000313" key="2">
    <source>
        <dbReference type="EMBL" id="GBP69066.1"/>
    </source>
</evidence>
<name>A0A4C1XZK3_EUMVA</name>
<organism evidence="2 3">
    <name type="scientific">Eumeta variegata</name>
    <name type="common">Bagworm moth</name>
    <name type="synonym">Eumeta japonica</name>
    <dbReference type="NCBI Taxonomy" id="151549"/>
    <lineage>
        <taxon>Eukaryota</taxon>
        <taxon>Metazoa</taxon>
        <taxon>Ecdysozoa</taxon>
        <taxon>Arthropoda</taxon>
        <taxon>Hexapoda</taxon>
        <taxon>Insecta</taxon>
        <taxon>Pterygota</taxon>
        <taxon>Neoptera</taxon>
        <taxon>Endopterygota</taxon>
        <taxon>Lepidoptera</taxon>
        <taxon>Glossata</taxon>
        <taxon>Ditrysia</taxon>
        <taxon>Tineoidea</taxon>
        <taxon>Psychidae</taxon>
        <taxon>Oiketicinae</taxon>
        <taxon>Eumeta</taxon>
    </lineage>
</organism>